<dbReference type="OrthoDB" id="38125at2759"/>
<name>A0A2A2JNY1_9BILA</name>
<dbReference type="Gene3D" id="2.30.140.10">
    <property type="entry name" value="Spermidine synthase, tetramerisation domain"/>
    <property type="match status" value="1"/>
</dbReference>
<dbReference type="Pfam" id="PF01564">
    <property type="entry name" value="Spermine_synth"/>
    <property type="match status" value="2"/>
</dbReference>
<dbReference type="GO" id="GO:0005829">
    <property type="term" value="C:cytosol"/>
    <property type="evidence" value="ECO:0007669"/>
    <property type="project" value="TreeGrafter"/>
</dbReference>
<sequence>MEQGGSTDDKQLHSDGENMGGAWPGQAFSLQVNEVLFQGKSKYQDVLVFKSTSYGNVLVLDGIIQATERDEFSYQEMLAHLPMFAHPNPKRVLIIGGGDGGILREVLKHPEVEQVTMCEIDEMVVEVSKKWNEFDVIITDSSDPVGPAESLFGASYYELLRDALREGGILSSQGECPWLDLALIRRVLSQASSLFPVVRYACGSVPTYTSGESSWLHLELIAHMVQFNRKLFRTVRYAQSAVSTYPSGTMGYLLCAKADSDLSKPCRILSDEQLDAWNLRFYNPQVHEAAFALPQFVRKALQEK</sequence>
<dbReference type="InterPro" id="IPR037163">
    <property type="entry name" value="Spermidine_synt_N_sf"/>
</dbReference>
<dbReference type="Pfam" id="PF17284">
    <property type="entry name" value="Spermine_synt_N"/>
    <property type="match status" value="1"/>
</dbReference>
<keyword evidence="2 3" id="KW-0808">Transferase</keyword>
<evidence type="ECO:0000313" key="6">
    <source>
        <dbReference type="Proteomes" id="UP000218231"/>
    </source>
</evidence>
<gene>
    <name evidence="5" type="ORF">WR25_02008</name>
</gene>
<dbReference type="STRING" id="2018661.A0A2A2JNY1"/>
<dbReference type="PANTHER" id="PTHR11558">
    <property type="entry name" value="SPERMIDINE/SPERMINE SYNTHASE"/>
    <property type="match status" value="1"/>
</dbReference>
<dbReference type="EMBL" id="LIAE01010325">
    <property type="protein sequence ID" value="PAV63209.1"/>
    <property type="molecule type" value="Genomic_DNA"/>
</dbReference>
<comment type="caution">
    <text evidence="5">The sequence shown here is derived from an EMBL/GenBank/DDBJ whole genome shotgun (WGS) entry which is preliminary data.</text>
</comment>
<evidence type="ECO:0000256" key="1">
    <source>
        <dbReference type="ARBA" id="ARBA00007867"/>
    </source>
</evidence>
<accession>A0A2A2JNY1</accession>
<dbReference type="InterPro" id="IPR030373">
    <property type="entry name" value="PABS_CS"/>
</dbReference>
<dbReference type="PANTHER" id="PTHR11558:SF11">
    <property type="entry name" value="SPERMIDINE SYNTHASE"/>
    <property type="match status" value="1"/>
</dbReference>
<feature type="domain" description="PABS" evidence="4">
    <location>
        <begin position="19"/>
        <end position="220"/>
    </location>
</feature>
<dbReference type="PROSITE" id="PS51006">
    <property type="entry name" value="PABS_2"/>
    <property type="match status" value="1"/>
</dbReference>
<dbReference type="PROSITE" id="PS01330">
    <property type="entry name" value="PABS_1"/>
    <property type="match status" value="1"/>
</dbReference>
<reference evidence="5 6" key="1">
    <citation type="journal article" date="2017" name="Curr. Biol.">
        <title>Genome architecture and evolution of a unichromosomal asexual nematode.</title>
        <authorList>
            <person name="Fradin H."/>
            <person name="Zegar C."/>
            <person name="Gutwein M."/>
            <person name="Lucas J."/>
            <person name="Kovtun M."/>
            <person name="Corcoran D."/>
            <person name="Baugh L.R."/>
            <person name="Kiontke K."/>
            <person name="Gunsalus K."/>
            <person name="Fitch D.H."/>
            <person name="Piano F."/>
        </authorList>
    </citation>
    <scope>NUCLEOTIDE SEQUENCE [LARGE SCALE GENOMIC DNA]</scope>
    <source>
        <strain evidence="5">PF1309</strain>
    </source>
</reference>
<dbReference type="Proteomes" id="UP000218231">
    <property type="component" value="Unassembled WGS sequence"/>
</dbReference>
<dbReference type="GO" id="GO:0008295">
    <property type="term" value="P:spermidine biosynthetic process"/>
    <property type="evidence" value="ECO:0007669"/>
    <property type="project" value="TreeGrafter"/>
</dbReference>
<feature type="active site" description="Proton acceptor" evidence="3">
    <location>
        <position position="140"/>
    </location>
</feature>
<dbReference type="GO" id="GO:0004766">
    <property type="term" value="F:spermidine synthase activity"/>
    <property type="evidence" value="ECO:0007669"/>
    <property type="project" value="TreeGrafter"/>
</dbReference>
<dbReference type="HAMAP" id="MF_00198">
    <property type="entry name" value="Spermidine_synth"/>
    <property type="match status" value="1"/>
</dbReference>
<dbReference type="AlphaFoldDB" id="A0A2A2JNY1"/>
<keyword evidence="6" id="KW-1185">Reference proteome</keyword>
<dbReference type="CDD" id="cd02440">
    <property type="entry name" value="AdoMet_MTases"/>
    <property type="match status" value="1"/>
</dbReference>
<keyword evidence="3" id="KW-0620">Polyamine biosynthesis</keyword>
<dbReference type="Gene3D" id="3.40.50.150">
    <property type="entry name" value="Vaccinia Virus protein VP39"/>
    <property type="match status" value="3"/>
</dbReference>
<proteinExistence type="inferred from homology"/>
<evidence type="ECO:0000259" key="4">
    <source>
        <dbReference type="PROSITE" id="PS51006"/>
    </source>
</evidence>
<protein>
    <recommendedName>
        <fullName evidence="4">PABS domain-containing protein</fullName>
    </recommendedName>
</protein>
<comment type="similarity">
    <text evidence="1">Belongs to the spermidine/spermine synthase family.</text>
</comment>
<evidence type="ECO:0000256" key="2">
    <source>
        <dbReference type="ARBA" id="ARBA00022679"/>
    </source>
</evidence>
<dbReference type="InterPro" id="IPR001045">
    <property type="entry name" value="Spermi_synthase"/>
</dbReference>
<evidence type="ECO:0000313" key="5">
    <source>
        <dbReference type="EMBL" id="PAV63209.1"/>
    </source>
</evidence>
<organism evidence="5 6">
    <name type="scientific">Diploscapter pachys</name>
    <dbReference type="NCBI Taxonomy" id="2018661"/>
    <lineage>
        <taxon>Eukaryota</taxon>
        <taxon>Metazoa</taxon>
        <taxon>Ecdysozoa</taxon>
        <taxon>Nematoda</taxon>
        <taxon>Chromadorea</taxon>
        <taxon>Rhabditida</taxon>
        <taxon>Rhabditina</taxon>
        <taxon>Rhabditomorpha</taxon>
        <taxon>Rhabditoidea</taxon>
        <taxon>Rhabditidae</taxon>
        <taxon>Diploscapter</taxon>
    </lineage>
</organism>
<dbReference type="InterPro" id="IPR030374">
    <property type="entry name" value="PABS"/>
</dbReference>
<dbReference type="InterPro" id="IPR035246">
    <property type="entry name" value="Spermidine_synt_N"/>
</dbReference>
<dbReference type="InterPro" id="IPR029063">
    <property type="entry name" value="SAM-dependent_MTases_sf"/>
</dbReference>
<dbReference type="SUPFAM" id="SSF53335">
    <property type="entry name" value="S-adenosyl-L-methionine-dependent methyltransferases"/>
    <property type="match status" value="2"/>
</dbReference>
<evidence type="ECO:0000256" key="3">
    <source>
        <dbReference type="PROSITE-ProRule" id="PRU00354"/>
    </source>
</evidence>